<evidence type="ECO:0000256" key="3">
    <source>
        <dbReference type="ARBA" id="ARBA00022475"/>
    </source>
</evidence>
<evidence type="ECO:0000256" key="1">
    <source>
        <dbReference type="ARBA" id="ARBA00004651"/>
    </source>
</evidence>
<dbReference type="Pfam" id="PF12704">
    <property type="entry name" value="MacB_PCD"/>
    <property type="match status" value="1"/>
</dbReference>
<comment type="similarity">
    <text evidence="2">Belongs to the ABC-4 integral membrane protein family. LolC/E subfamily.</text>
</comment>
<dbReference type="GO" id="GO:0044874">
    <property type="term" value="P:lipoprotein localization to outer membrane"/>
    <property type="evidence" value="ECO:0007669"/>
    <property type="project" value="TreeGrafter"/>
</dbReference>
<evidence type="ECO:0000313" key="10">
    <source>
        <dbReference type="EMBL" id="SEI94056.1"/>
    </source>
</evidence>
<comment type="subcellular location">
    <subcellularLocation>
        <location evidence="1">Cell membrane</location>
        <topology evidence="1">Multi-pass membrane protein</topology>
    </subcellularLocation>
</comment>
<dbReference type="InterPro" id="IPR003838">
    <property type="entry name" value="ABC3_permease_C"/>
</dbReference>
<accession>A0A1H6UQT9</accession>
<dbReference type="STRING" id="529704.SAMN02927913_1622"/>
<dbReference type="AlphaFoldDB" id="A0A1H6UQT9"/>
<evidence type="ECO:0000256" key="2">
    <source>
        <dbReference type="ARBA" id="ARBA00005236"/>
    </source>
</evidence>
<keyword evidence="6 7" id="KW-0472">Membrane</keyword>
<feature type="transmembrane region" description="Helical" evidence="7">
    <location>
        <begin position="327"/>
        <end position="355"/>
    </location>
</feature>
<dbReference type="RefSeq" id="WP_217638739.1">
    <property type="nucleotide sequence ID" value="NZ_FNYC01000003.1"/>
</dbReference>
<keyword evidence="4 7" id="KW-0812">Transmembrane</keyword>
<evidence type="ECO:0000256" key="5">
    <source>
        <dbReference type="ARBA" id="ARBA00022989"/>
    </source>
</evidence>
<evidence type="ECO:0000256" key="6">
    <source>
        <dbReference type="ARBA" id="ARBA00023136"/>
    </source>
</evidence>
<evidence type="ECO:0000256" key="7">
    <source>
        <dbReference type="SAM" id="Phobius"/>
    </source>
</evidence>
<keyword evidence="10" id="KW-0449">Lipoprotein</keyword>
<feature type="domain" description="MacB-like periplasmic core" evidence="9">
    <location>
        <begin position="20"/>
        <end position="255"/>
    </location>
</feature>
<dbReference type="InterPro" id="IPR025857">
    <property type="entry name" value="MacB_PCD"/>
</dbReference>
<evidence type="ECO:0000313" key="11">
    <source>
        <dbReference type="Proteomes" id="UP000199420"/>
    </source>
</evidence>
<dbReference type="PANTHER" id="PTHR30489">
    <property type="entry name" value="LIPOPROTEIN-RELEASING SYSTEM TRANSMEMBRANE PROTEIN LOLE"/>
    <property type="match status" value="1"/>
</dbReference>
<dbReference type="PANTHER" id="PTHR30489:SF0">
    <property type="entry name" value="LIPOPROTEIN-RELEASING SYSTEM TRANSMEMBRANE PROTEIN LOLE"/>
    <property type="match status" value="1"/>
</dbReference>
<proteinExistence type="inferred from homology"/>
<feature type="transmembrane region" description="Helical" evidence="7">
    <location>
        <begin position="21"/>
        <end position="41"/>
    </location>
</feature>
<dbReference type="GO" id="GO:0098797">
    <property type="term" value="C:plasma membrane protein complex"/>
    <property type="evidence" value="ECO:0007669"/>
    <property type="project" value="TreeGrafter"/>
</dbReference>
<feature type="transmembrane region" description="Helical" evidence="7">
    <location>
        <begin position="375"/>
        <end position="397"/>
    </location>
</feature>
<keyword evidence="3" id="KW-1003">Cell membrane</keyword>
<keyword evidence="11" id="KW-1185">Reference proteome</keyword>
<gene>
    <name evidence="10" type="ORF">SAMN04487997_2105</name>
</gene>
<name>A0A1H6UQT9_9GAMM</name>
<feature type="transmembrane region" description="Helical" evidence="7">
    <location>
        <begin position="280"/>
        <end position="306"/>
    </location>
</feature>
<sequence length="415" mass="45278">MIRLLVDVAARHLLARRRQSIVSLLGVVLGVSFFLSISAMMRGSEQDIIHRLVDNAPHITIEDDYRNPTLQPVSQLFPDAAVQLRHVVPQTETRGIRGYAQILDFLRRTPGLRASAVLSGQALASFAGKDRAIGLYGIVASEYAQVSTIRRYMVRGSLDELEANPNGIVIGDELARRMSLSMGDNLRIASTTGQVRTFKIIGLFHTGRSDFDAGQAFVALKRVQSMLDRPNRINTIVIKLADPNAARTEAARIEQRVRYKTVSWQERSEDLMSALAIRSVIMYAVVGAVLVVAAFGIYNVISTVVLEKQRDIAILRAMGFQARDIEGMFLAQGALIGAVGNVFGIGLGCGLMAGLMRIHFRVPGSTDVNYLAIDWSLFQFVLAGGVAMLAAMIAAYLPARRAAKVEPVDVLRGGT</sequence>
<dbReference type="EMBL" id="FNYC01000003">
    <property type="protein sequence ID" value="SEI94056.1"/>
    <property type="molecule type" value="Genomic_DNA"/>
</dbReference>
<evidence type="ECO:0000256" key="4">
    <source>
        <dbReference type="ARBA" id="ARBA00022692"/>
    </source>
</evidence>
<feature type="domain" description="ABC3 transporter permease C-terminal" evidence="8">
    <location>
        <begin position="285"/>
        <end position="407"/>
    </location>
</feature>
<evidence type="ECO:0000259" key="8">
    <source>
        <dbReference type="Pfam" id="PF02687"/>
    </source>
</evidence>
<organism evidence="10 11">
    <name type="scientific">Frateuria terrea</name>
    <dbReference type="NCBI Taxonomy" id="529704"/>
    <lineage>
        <taxon>Bacteria</taxon>
        <taxon>Pseudomonadati</taxon>
        <taxon>Pseudomonadota</taxon>
        <taxon>Gammaproteobacteria</taxon>
        <taxon>Lysobacterales</taxon>
        <taxon>Rhodanobacteraceae</taxon>
        <taxon>Frateuria</taxon>
    </lineage>
</organism>
<reference evidence="10 11" key="1">
    <citation type="submission" date="2016-10" db="EMBL/GenBank/DDBJ databases">
        <authorList>
            <person name="de Groot N.N."/>
        </authorList>
    </citation>
    <scope>NUCLEOTIDE SEQUENCE [LARGE SCALE GENOMIC DNA]</scope>
    <source>
        <strain evidence="10 11">DSM 26515</strain>
    </source>
</reference>
<dbReference type="InterPro" id="IPR051447">
    <property type="entry name" value="Lipoprotein-release_system"/>
</dbReference>
<protein>
    <submittedName>
        <fullName evidence="10">Lipoprotein-releasing system permease protein</fullName>
    </submittedName>
</protein>
<keyword evidence="5 7" id="KW-1133">Transmembrane helix</keyword>
<dbReference type="Pfam" id="PF02687">
    <property type="entry name" value="FtsX"/>
    <property type="match status" value="1"/>
</dbReference>
<evidence type="ECO:0000259" key="9">
    <source>
        <dbReference type="Pfam" id="PF12704"/>
    </source>
</evidence>
<dbReference type="Proteomes" id="UP000199420">
    <property type="component" value="Unassembled WGS sequence"/>
</dbReference>